<gene>
    <name evidence="3" type="ORF">M427DRAFT_63846</name>
</gene>
<dbReference type="AlphaFoldDB" id="A0A138ZYI8"/>
<evidence type="ECO:0000313" key="4">
    <source>
        <dbReference type="Proteomes" id="UP000070544"/>
    </source>
</evidence>
<dbReference type="Gene3D" id="2.60.120.200">
    <property type="match status" value="1"/>
</dbReference>
<dbReference type="OrthoDB" id="4781at2759"/>
<evidence type="ECO:0000313" key="3">
    <source>
        <dbReference type="EMBL" id="KXS09550.1"/>
    </source>
</evidence>
<dbReference type="InterPro" id="IPR000757">
    <property type="entry name" value="Beta-glucanase-like"/>
</dbReference>
<evidence type="ECO:0000259" key="2">
    <source>
        <dbReference type="Pfam" id="PF00722"/>
    </source>
</evidence>
<name>A0A138ZYI8_GONPJ</name>
<dbReference type="InterPro" id="IPR013320">
    <property type="entry name" value="ConA-like_dom_sf"/>
</dbReference>
<organism evidence="3 4">
    <name type="scientific">Gonapodya prolifera (strain JEL478)</name>
    <name type="common">Monoblepharis prolifera</name>
    <dbReference type="NCBI Taxonomy" id="1344416"/>
    <lineage>
        <taxon>Eukaryota</taxon>
        <taxon>Fungi</taxon>
        <taxon>Fungi incertae sedis</taxon>
        <taxon>Chytridiomycota</taxon>
        <taxon>Chytridiomycota incertae sedis</taxon>
        <taxon>Monoblepharidomycetes</taxon>
        <taxon>Monoblepharidales</taxon>
        <taxon>Gonapodyaceae</taxon>
        <taxon>Gonapodya</taxon>
    </lineage>
</organism>
<proteinExistence type="predicted"/>
<sequence>MTFPTPGWDLQGTGGRQGLATDSQGRSQWALHSIGNGGDGWSRMRYSLYTFNGHAAAWTNIKVKARGAPDGGKNSNAYLIQTKGQYNNDAAVQDGTKDEVDIWEYYGGRNDATYNIFRRGTTPSGYPKSYSVSDAYSQAYTYEIILDNAKRTLEYNLYNEAGSRVGHLVETDSAKVPSEAMELFLGIWDCRGNSWCPGSFNGDSWMGVFEVYVKGC</sequence>
<dbReference type="Proteomes" id="UP000070544">
    <property type="component" value="Unassembled WGS sequence"/>
</dbReference>
<protein>
    <recommendedName>
        <fullName evidence="2">GH16 domain-containing protein</fullName>
    </recommendedName>
</protein>
<feature type="domain" description="GH16" evidence="2">
    <location>
        <begin position="58"/>
        <end position="191"/>
    </location>
</feature>
<keyword evidence="4" id="KW-1185">Reference proteome</keyword>
<feature type="region of interest" description="Disordered" evidence="1">
    <location>
        <begin position="1"/>
        <end position="24"/>
    </location>
</feature>
<dbReference type="Pfam" id="PF00722">
    <property type="entry name" value="Glyco_hydro_16"/>
    <property type="match status" value="1"/>
</dbReference>
<reference evidence="3 4" key="1">
    <citation type="journal article" date="2015" name="Genome Biol. Evol.">
        <title>Phylogenomic analyses indicate that early fungi evolved digesting cell walls of algal ancestors of land plants.</title>
        <authorList>
            <person name="Chang Y."/>
            <person name="Wang S."/>
            <person name="Sekimoto S."/>
            <person name="Aerts A.L."/>
            <person name="Choi C."/>
            <person name="Clum A."/>
            <person name="LaButti K.M."/>
            <person name="Lindquist E.A."/>
            <person name="Yee Ngan C."/>
            <person name="Ohm R.A."/>
            <person name="Salamov A.A."/>
            <person name="Grigoriev I.V."/>
            <person name="Spatafora J.W."/>
            <person name="Berbee M.L."/>
        </authorList>
    </citation>
    <scope>NUCLEOTIDE SEQUENCE [LARGE SCALE GENOMIC DNA]</scope>
    <source>
        <strain evidence="3 4">JEL478</strain>
    </source>
</reference>
<dbReference type="SUPFAM" id="SSF49899">
    <property type="entry name" value="Concanavalin A-like lectins/glucanases"/>
    <property type="match status" value="1"/>
</dbReference>
<dbReference type="GO" id="GO:0005975">
    <property type="term" value="P:carbohydrate metabolic process"/>
    <property type="evidence" value="ECO:0007669"/>
    <property type="project" value="InterPro"/>
</dbReference>
<evidence type="ECO:0000256" key="1">
    <source>
        <dbReference type="SAM" id="MobiDB-lite"/>
    </source>
</evidence>
<accession>A0A138ZYI8</accession>
<dbReference type="GO" id="GO:0004553">
    <property type="term" value="F:hydrolase activity, hydrolyzing O-glycosyl compounds"/>
    <property type="evidence" value="ECO:0007669"/>
    <property type="project" value="InterPro"/>
</dbReference>
<dbReference type="EMBL" id="KQ965858">
    <property type="protein sequence ID" value="KXS09550.1"/>
    <property type="molecule type" value="Genomic_DNA"/>
</dbReference>